<reference evidence="8" key="1">
    <citation type="submission" date="2021-02" db="EMBL/GenBank/DDBJ databases">
        <authorList>
            <person name="Nowell W R."/>
        </authorList>
    </citation>
    <scope>NUCLEOTIDE SEQUENCE</scope>
    <source>
        <strain evidence="8">Ploen Becks lab</strain>
    </source>
</reference>
<keyword evidence="3 6" id="KW-0561">Oxygen transport</keyword>
<dbReference type="SUPFAM" id="SSF46458">
    <property type="entry name" value="Globin-like"/>
    <property type="match status" value="1"/>
</dbReference>
<dbReference type="Pfam" id="PF00042">
    <property type="entry name" value="Globin"/>
    <property type="match status" value="1"/>
</dbReference>
<dbReference type="InterPro" id="IPR000971">
    <property type="entry name" value="Globin"/>
</dbReference>
<evidence type="ECO:0000256" key="4">
    <source>
        <dbReference type="ARBA" id="ARBA00022723"/>
    </source>
</evidence>
<evidence type="ECO:0000313" key="9">
    <source>
        <dbReference type="Proteomes" id="UP000663879"/>
    </source>
</evidence>
<comment type="caution">
    <text evidence="8">The sequence shown here is derived from an EMBL/GenBank/DDBJ whole genome shotgun (WGS) entry which is preliminary data.</text>
</comment>
<dbReference type="GO" id="GO:0019825">
    <property type="term" value="F:oxygen binding"/>
    <property type="evidence" value="ECO:0007669"/>
    <property type="project" value="InterPro"/>
</dbReference>
<evidence type="ECO:0000256" key="3">
    <source>
        <dbReference type="ARBA" id="ARBA00022621"/>
    </source>
</evidence>
<accession>A0A814K6T9</accession>
<keyword evidence="5" id="KW-0408">Iron</keyword>
<name>A0A814K6T9_9BILA</name>
<dbReference type="GO" id="GO:0020037">
    <property type="term" value="F:heme binding"/>
    <property type="evidence" value="ECO:0007669"/>
    <property type="project" value="InterPro"/>
</dbReference>
<dbReference type="AlphaFoldDB" id="A0A814K6T9"/>
<dbReference type="EMBL" id="CAJNOC010005262">
    <property type="protein sequence ID" value="CAF1047326.1"/>
    <property type="molecule type" value="Genomic_DNA"/>
</dbReference>
<evidence type="ECO:0000313" key="8">
    <source>
        <dbReference type="EMBL" id="CAF1047326.1"/>
    </source>
</evidence>
<comment type="similarity">
    <text evidence="6">Belongs to the globin family.</text>
</comment>
<gene>
    <name evidence="8" type="ORF">OXX778_LOCUS18649</name>
</gene>
<dbReference type="OrthoDB" id="436496at2759"/>
<dbReference type="PANTHER" id="PTHR46458">
    <property type="entry name" value="BLR2807 PROTEIN"/>
    <property type="match status" value="1"/>
</dbReference>
<keyword evidence="4" id="KW-0479">Metal-binding</keyword>
<dbReference type="GO" id="GO:0005344">
    <property type="term" value="F:oxygen carrier activity"/>
    <property type="evidence" value="ECO:0007669"/>
    <property type="project" value="UniProtKB-KW"/>
</dbReference>
<evidence type="ECO:0000256" key="5">
    <source>
        <dbReference type="ARBA" id="ARBA00023004"/>
    </source>
</evidence>
<dbReference type="PROSITE" id="PS01033">
    <property type="entry name" value="GLOBIN"/>
    <property type="match status" value="1"/>
</dbReference>
<evidence type="ECO:0000256" key="2">
    <source>
        <dbReference type="ARBA" id="ARBA00022617"/>
    </source>
</evidence>
<proteinExistence type="inferred from homology"/>
<evidence type="ECO:0000256" key="1">
    <source>
        <dbReference type="ARBA" id="ARBA00022448"/>
    </source>
</evidence>
<dbReference type="Proteomes" id="UP000663879">
    <property type="component" value="Unassembled WGS sequence"/>
</dbReference>
<evidence type="ECO:0000256" key="6">
    <source>
        <dbReference type="RuleBase" id="RU000356"/>
    </source>
</evidence>
<keyword evidence="1 6" id="KW-0813">Transport</keyword>
<evidence type="ECO:0000259" key="7">
    <source>
        <dbReference type="PROSITE" id="PS01033"/>
    </source>
</evidence>
<dbReference type="InterPro" id="IPR050532">
    <property type="entry name" value="Globin-like_OT"/>
</dbReference>
<dbReference type="GO" id="GO:0046872">
    <property type="term" value="F:metal ion binding"/>
    <property type="evidence" value="ECO:0007669"/>
    <property type="project" value="UniProtKB-KW"/>
</dbReference>
<dbReference type="InterPro" id="IPR009050">
    <property type="entry name" value="Globin-like_sf"/>
</dbReference>
<keyword evidence="9" id="KW-1185">Reference proteome</keyword>
<protein>
    <recommendedName>
        <fullName evidence="7">Globin domain-containing protein</fullName>
    </recommendedName>
</protein>
<organism evidence="8 9">
    <name type="scientific">Brachionus calyciflorus</name>
    <dbReference type="NCBI Taxonomy" id="104777"/>
    <lineage>
        <taxon>Eukaryota</taxon>
        <taxon>Metazoa</taxon>
        <taxon>Spiralia</taxon>
        <taxon>Gnathifera</taxon>
        <taxon>Rotifera</taxon>
        <taxon>Eurotatoria</taxon>
        <taxon>Monogononta</taxon>
        <taxon>Pseudotrocha</taxon>
        <taxon>Ploima</taxon>
        <taxon>Brachionidae</taxon>
        <taxon>Brachionus</taxon>
    </lineage>
</organism>
<dbReference type="Gene3D" id="1.10.490.10">
    <property type="entry name" value="Globins"/>
    <property type="match status" value="1"/>
</dbReference>
<dbReference type="PANTHER" id="PTHR46458:SF1">
    <property type="entry name" value="GEO09476P1"/>
    <property type="match status" value="1"/>
</dbReference>
<feature type="domain" description="Globin" evidence="7">
    <location>
        <begin position="175"/>
        <end position="377"/>
    </location>
</feature>
<keyword evidence="2 6" id="KW-0349">Heme</keyword>
<sequence>MGQKSTRIDDSALPTQIMATKETLIYNLDQHEALNDLTRSVEKKNALFRNFSFKQNELKNTNLKKNSSEVFTSQLKNYPKPPMSPKHVRIEEEETHHVNKRPTVQTTFVNNFYVFLNKENIFRQKSNRSISYYIPEEISENPSRQQSNGRTQRSKSIPEITESIISKLDLYKVQEFTDLELKTIKLTYKFIQDDLNNVGVIAFMKSFETLPIMKDEFDSFKFLPIDELSKSHALRTHSKKVMNIIDQFVNSLENCQLETMKQKLFHLGERHHIYRAKKEYFLIIEYQFINAIRPIITKNLQITQKNKLVEINEEFSIAFDDRPHKMPHEDFYIDAYLNNEEIERAFDLIQLIWHKIFEVIRFYMNLGMDSFDAKVKS</sequence>
<dbReference type="InterPro" id="IPR012292">
    <property type="entry name" value="Globin/Proto"/>
</dbReference>